<dbReference type="Pfam" id="PF05340">
    <property type="entry name" value="DUF740"/>
    <property type="match status" value="1"/>
</dbReference>
<evidence type="ECO:0000313" key="3">
    <source>
        <dbReference type="Proteomes" id="UP000595140"/>
    </source>
</evidence>
<evidence type="ECO:0000313" key="2">
    <source>
        <dbReference type="EMBL" id="VFQ69354.1"/>
    </source>
</evidence>
<feature type="region of interest" description="Disordered" evidence="1">
    <location>
        <begin position="252"/>
        <end position="273"/>
    </location>
</feature>
<organism evidence="2 3">
    <name type="scientific">Cuscuta campestris</name>
    <dbReference type="NCBI Taxonomy" id="132261"/>
    <lineage>
        <taxon>Eukaryota</taxon>
        <taxon>Viridiplantae</taxon>
        <taxon>Streptophyta</taxon>
        <taxon>Embryophyta</taxon>
        <taxon>Tracheophyta</taxon>
        <taxon>Spermatophyta</taxon>
        <taxon>Magnoliopsida</taxon>
        <taxon>eudicotyledons</taxon>
        <taxon>Gunneridae</taxon>
        <taxon>Pentapetalae</taxon>
        <taxon>asterids</taxon>
        <taxon>lamiids</taxon>
        <taxon>Solanales</taxon>
        <taxon>Convolvulaceae</taxon>
        <taxon>Cuscuteae</taxon>
        <taxon>Cuscuta</taxon>
        <taxon>Cuscuta subgen. Grammica</taxon>
        <taxon>Cuscuta sect. Cleistogrammica</taxon>
    </lineage>
</organism>
<sequence length="594" mass="65366">MIFTSVPGRACVTYFNIFYYTEQDRCDRHPGEKLSGFCSDCLCERLTTLDQSSSSNNLTTSSSSVTGAIKSLFTKPSSSSSSSYLRRTKSLSASKNDPFSSSAATGFEPQRRSSDVRSRNTIISLDEQIHLNGSQNRHSKGIADTVASKPVLEFIEAEESDDPDNNQYLTLHTSAADIIEEVTDLQEPHVGRPVKGAVNLEIVGKNRVKGNISKPMKDHIDLDSQMEKSSSRLAGGILSTAVLSKKWQKWRKKQKMKKKQDTAESSSLSVETPPVSMMKHIEIQPETAEYGLGRRSCDSDPRFSLDFARISFDGPRYSLDEPRASLDGHLIGRTFPRTAPMVSVVEDAPGVAVPQSDTQIPAVDSAVMMKSASDDAILPGGSTQTRDYYLDSSTRRRKSLDRSNSIRKTAAAVVAEIDEMKAASSAKALLKSDSVNRAKTLAFDKDSASYSNSLRDDCSETLELTSLKDSAERKGMKKSKKWAWNIFGFLYRRGGGSKDEDDDGRCKRAEVSFSKDPAGRDARGVLNRKLYRSSSSVSWRNSSTGLGSFEPARKSSAEMNGHGKERRNENVVLGRNLTGCYFSNRIDNGLPVFT</sequence>
<protein>
    <submittedName>
        <fullName evidence="2">Uncharacterized protein</fullName>
    </submittedName>
</protein>
<feature type="compositionally biased region" description="Polar residues" evidence="1">
    <location>
        <begin position="93"/>
        <end position="104"/>
    </location>
</feature>
<feature type="compositionally biased region" description="Basic and acidic residues" evidence="1">
    <location>
        <begin position="551"/>
        <end position="565"/>
    </location>
</feature>
<dbReference type="PANTHER" id="PTHR31659">
    <property type="entry name" value="PROTEIN: UPF0503-LIKE PROTEIN, PUTATIVE (DUF740)-RELATED"/>
    <property type="match status" value="1"/>
</dbReference>
<feature type="region of interest" description="Disordered" evidence="1">
    <location>
        <begin position="93"/>
        <end position="119"/>
    </location>
</feature>
<feature type="compositionally biased region" description="Basic and acidic residues" evidence="1">
    <location>
        <begin position="109"/>
        <end position="118"/>
    </location>
</feature>
<feature type="region of interest" description="Disordered" evidence="1">
    <location>
        <begin position="538"/>
        <end position="565"/>
    </location>
</feature>
<dbReference type="Proteomes" id="UP000595140">
    <property type="component" value="Unassembled WGS sequence"/>
</dbReference>
<evidence type="ECO:0000256" key="1">
    <source>
        <dbReference type="SAM" id="MobiDB-lite"/>
    </source>
</evidence>
<dbReference type="EMBL" id="OOIL02000779">
    <property type="protein sequence ID" value="VFQ69354.1"/>
    <property type="molecule type" value="Genomic_DNA"/>
</dbReference>
<dbReference type="AlphaFoldDB" id="A0A484KYH2"/>
<proteinExistence type="predicted"/>
<dbReference type="OrthoDB" id="1301243at2759"/>
<gene>
    <name evidence="2" type="ORF">CCAM_LOCUS11130</name>
</gene>
<dbReference type="InterPro" id="IPR008004">
    <property type="entry name" value="OCTOPUS-like"/>
</dbReference>
<accession>A0A484KYH2</accession>
<reference evidence="2 3" key="1">
    <citation type="submission" date="2018-04" db="EMBL/GenBank/DDBJ databases">
        <authorList>
            <person name="Vogel A."/>
        </authorList>
    </citation>
    <scope>NUCLEOTIDE SEQUENCE [LARGE SCALE GENOMIC DNA]</scope>
</reference>
<keyword evidence="3" id="KW-1185">Reference proteome</keyword>
<name>A0A484KYH2_9ASTE</name>
<dbReference type="PANTHER" id="PTHR31659:SF9">
    <property type="entry name" value="PROTEIN: UPF0503-LIKE PROTEIN, PUTATIVE (DUF740)-RELATED"/>
    <property type="match status" value="1"/>
</dbReference>
<dbReference type="GO" id="GO:0005886">
    <property type="term" value="C:plasma membrane"/>
    <property type="evidence" value="ECO:0007669"/>
    <property type="project" value="TreeGrafter"/>
</dbReference>